<dbReference type="AlphaFoldDB" id="A0A6G1BWZ7"/>
<protein>
    <submittedName>
        <fullName evidence="1">Uncharacterized protein</fullName>
    </submittedName>
</protein>
<reference evidence="1 2" key="1">
    <citation type="submission" date="2019-11" db="EMBL/GenBank/DDBJ databases">
        <title>Whole genome sequence of Oryza granulata.</title>
        <authorList>
            <person name="Li W."/>
        </authorList>
    </citation>
    <scope>NUCLEOTIDE SEQUENCE [LARGE SCALE GENOMIC DNA]</scope>
    <source>
        <strain evidence="2">cv. Menghai</strain>
        <tissue evidence="1">Leaf</tissue>
    </source>
</reference>
<evidence type="ECO:0000313" key="2">
    <source>
        <dbReference type="Proteomes" id="UP000479710"/>
    </source>
</evidence>
<dbReference type="Proteomes" id="UP000479710">
    <property type="component" value="Unassembled WGS sequence"/>
</dbReference>
<evidence type="ECO:0000313" key="1">
    <source>
        <dbReference type="EMBL" id="KAF0892845.1"/>
    </source>
</evidence>
<dbReference type="EMBL" id="SPHZ02000011">
    <property type="protein sequence ID" value="KAF0892845.1"/>
    <property type="molecule type" value="Genomic_DNA"/>
</dbReference>
<proteinExistence type="predicted"/>
<comment type="caution">
    <text evidence="1">The sequence shown here is derived from an EMBL/GenBank/DDBJ whole genome shotgun (WGS) entry which is preliminary data.</text>
</comment>
<organism evidence="1 2">
    <name type="scientific">Oryza meyeriana var. granulata</name>
    <dbReference type="NCBI Taxonomy" id="110450"/>
    <lineage>
        <taxon>Eukaryota</taxon>
        <taxon>Viridiplantae</taxon>
        <taxon>Streptophyta</taxon>
        <taxon>Embryophyta</taxon>
        <taxon>Tracheophyta</taxon>
        <taxon>Spermatophyta</taxon>
        <taxon>Magnoliopsida</taxon>
        <taxon>Liliopsida</taxon>
        <taxon>Poales</taxon>
        <taxon>Poaceae</taxon>
        <taxon>BOP clade</taxon>
        <taxon>Oryzoideae</taxon>
        <taxon>Oryzeae</taxon>
        <taxon>Oryzinae</taxon>
        <taxon>Oryza</taxon>
        <taxon>Oryza meyeriana</taxon>
    </lineage>
</organism>
<name>A0A6G1BWZ7_9ORYZ</name>
<gene>
    <name evidence="1" type="ORF">E2562_018636</name>
</gene>
<keyword evidence="2" id="KW-1185">Reference proteome</keyword>
<sequence length="72" mass="7846">MAEPRPELEMNSRASALYQVVLAAVQGLWQPLLEPEHFAAPPPSLLFQICGGSLSGRREMLNPSLPHSHLSA</sequence>
<accession>A0A6G1BWZ7</accession>